<dbReference type="EMBL" id="CP010777">
    <property type="protein sequence ID" value="AKQ46251.1"/>
    <property type="molecule type" value="Genomic_DNA"/>
</dbReference>
<dbReference type="KEGG" id="ruf:TH63_12490"/>
<evidence type="ECO:0000313" key="2">
    <source>
        <dbReference type="Proteomes" id="UP000036458"/>
    </source>
</evidence>
<protein>
    <recommendedName>
        <fullName evidence="3">Lipoprotein</fullName>
    </recommendedName>
</protein>
<name>A0A0H4W745_9BACT</name>
<sequence length="121" mass="13665">MKLFLIVVLSILTACSSDNDKLDYPKRIEDVVKAELFRPDEKTNGGVVEIKKLSESEIVELLNALRKGKPVGPVKFKPDFFIILSTKTDGTKKLKVNGRTVKGFQNDFGYEIPELDFLNNF</sequence>
<dbReference type="PATRIC" id="fig|1379910.4.peg.2708"/>
<reference evidence="1 2" key="1">
    <citation type="submission" date="2015-01" db="EMBL/GenBank/DDBJ databases">
        <title>Rufibacter sp./DG31D/ whole genome sequencing.</title>
        <authorList>
            <person name="Kim M.K."/>
            <person name="Srinivasan S."/>
            <person name="Lee J.-J."/>
        </authorList>
    </citation>
    <scope>NUCLEOTIDE SEQUENCE [LARGE SCALE GENOMIC DNA]</scope>
    <source>
        <strain evidence="1 2">DG31D</strain>
    </source>
</reference>
<proteinExistence type="predicted"/>
<organism evidence="1 2">
    <name type="scientific">Rufibacter radiotolerans</name>
    <dbReference type="NCBI Taxonomy" id="1379910"/>
    <lineage>
        <taxon>Bacteria</taxon>
        <taxon>Pseudomonadati</taxon>
        <taxon>Bacteroidota</taxon>
        <taxon>Cytophagia</taxon>
        <taxon>Cytophagales</taxon>
        <taxon>Hymenobacteraceae</taxon>
        <taxon>Rufibacter</taxon>
    </lineage>
</organism>
<dbReference type="AlphaFoldDB" id="A0A0H4W745"/>
<dbReference type="OrthoDB" id="9841128at2"/>
<dbReference type="Proteomes" id="UP000036458">
    <property type="component" value="Chromosome"/>
</dbReference>
<accession>A0A0H4W745</accession>
<dbReference type="RefSeq" id="WP_048921220.1">
    <property type="nucleotide sequence ID" value="NZ_CP010777.1"/>
</dbReference>
<evidence type="ECO:0000313" key="1">
    <source>
        <dbReference type="EMBL" id="AKQ46251.1"/>
    </source>
</evidence>
<dbReference type="PROSITE" id="PS51257">
    <property type="entry name" value="PROKAR_LIPOPROTEIN"/>
    <property type="match status" value="1"/>
</dbReference>
<gene>
    <name evidence="1" type="ORF">TH63_12490</name>
</gene>
<keyword evidence="2" id="KW-1185">Reference proteome</keyword>
<evidence type="ECO:0008006" key="3">
    <source>
        <dbReference type="Google" id="ProtNLM"/>
    </source>
</evidence>